<keyword evidence="10" id="KW-1185">Reference proteome</keyword>
<dbReference type="PROSITE" id="PS50928">
    <property type="entry name" value="ABC_TM1"/>
    <property type="match status" value="1"/>
</dbReference>
<accession>A0ABS6B1C9</accession>
<dbReference type="Pfam" id="PF00528">
    <property type="entry name" value="BPD_transp_1"/>
    <property type="match status" value="1"/>
</dbReference>
<comment type="similarity">
    <text evidence="7">Belongs to the binding-protein-dependent transport system permease family.</text>
</comment>
<feature type="transmembrane region" description="Helical" evidence="7">
    <location>
        <begin position="147"/>
        <end position="163"/>
    </location>
</feature>
<reference evidence="9 10" key="1">
    <citation type="submission" date="2021-06" db="EMBL/GenBank/DDBJ databases">
        <title>Actinomycetes sequencing.</title>
        <authorList>
            <person name="Shan Q."/>
        </authorList>
    </citation>
    <scope>NUCLEOTIDE SEQUENCE [LARGE SCALE GENOMIC DNA]</scope>
    <source>
        <strain evidence="9 10">NEAU-G5</strain>
    </source>
</reference>
<dbReference type="Gene3D" id="1.10.3720.10">
    <property type="entry name" value="MetI-like"/>
    <property type="match status" value="1"/>
</dbReference>
<proteinExistence type="inferred from homology"/>
<dbReference type="RefSeq" id="WP_215918173.1">
    <property type="nucleotide sequence ID" value="NZ_JAHKNI010000005.1"/>
</dbReference>
<evidence type="ECO:0000313" key="10">
    <source>
        <dbReference type="Proteomes" id="UP000733379"/>
    </source>
</evidence>
<dbReference type="InterPro" id="IPR035906">
    <property type="entry name" value="MetI-like_sf"/>
</dbReference>
<evidence type="ECO:0000256" key="1">
    <source>
        <dbReference type="ARBA" id="ARBA00004651"/>
    </source>
</evidence>
<dbReference type="EMBL" id="JAHKNI010000005">
    <property type="protein sequence ID" value="MBU3063266.1"/>
    <property type="molecule type" value="Genomic_DNA"/>
</dbReference>
<evidence type="ECO:0000259" key="8">
    <source>
        <dbReference type="PROSITE" id="PS50928"/>
    </source>
</evidence>
<comment type="caution">
    <text evidence="9">The sequence shown here is derived from an EMBL/GenBank/DDBJ whole genome shotgun (WGS) entry which is preliminary data.</text>
</comment>
<evidence type="ECO:0000313" key="9">
    <source>
        <dbReference type="EMBL" id="MBU3063266.1"/>
    </source>
</evidence>
<sequence>MDSLDSSPLAATTGRLPRLPWSVRRALLRGLSLLVVLGVWEWYGRHTNPILFTYPTAIVRAGWAMAFGPAQLGKPSLWGALGQSLNVFAWGLGLAIVAGVALGLAMGRSRVVEALLELPMDALYATPTVALVPVIVLWVGFGTTAKIVVVFLFSVFAIVLNTARGVREVDPQLLEVARSYLATEPGLWRDVLLPAALPYVITGIRLAVGRALVGVVIAEFYSAISGLGFVIVSYANTFQIAQVFVPVVILMLLGVTFTWVLRLLEARLAPWRSESEG</sequence>
<dbReference type="Proteomes" id="UP000733379">
    <property type="component" value="Unassembled WGS sequence"/>
</dbReference>
<gene>
    <name evidence="9" type="ORF">KO481_17230</name>
</gene>
<evidence type="ECO:0000256" key="7">
    <source>
        <dbReference type="RuleBase" id="RU363032"/>
    </source>
</evidence>
<comment type="subcellular location">
    <subcellularLocation>
        <location evidence="1 7">Cell membrane</location>
        <topology evidence="1 7">Multi-pass membrane protein</topology>
    </subcellularLocation>
</comment>
<keyword evidence="4 7" id="KW-0812">Transmembrane</keyword>
<evidence type="ECO:0000256" key="5">
    <source>
        <dbReference type="ARBA" id="ARBA00022989"/>
    </source>
</evidence>
<name>A0ABS6B1C9_9NOCA</name>
<organism evidence="9 10">
    <name type="scientific">Nocardia albiluteola</name>
    <dbReference type="NCBI Taxonomy" id="2842303"/>
    <lineage>
        <taxon>Bacteria</taxon>
        <taxon>Bacillati</taxon>
        <taxon>Actinomycetota</taxon>
        <taxon>Actinomycetes</taxon>
        <taxon>Mycobacteriales</taxon>
        <taxon>Nocardiaceae</taxon>
        <taxon>Nocardia</taxon>
    </lineage>
</organism>
<evidence type="ECO:0000256" key="6">
    <source>
        <dbReference type="ARBA" id="ARBA00023136"/>
    </source>
</evidence>
<keyword evidence="2 7" id="KW-0813">Transport</keyword>
<dbReference type="CDD" id="cd06261">
    <property type="entry name" value="TM_PBP2"/>
    <property type="match status" value="1"/>
</dbReference>
<feature type="domain" description="ABC transmembrane type-1" evidence="8">
    <location>
        <begin position="81"/>
        <end position="261"/>
    </location>
</feature>
<feature type="transmembrane region" description="Helical" evidence="7">
    <location>
        <begin position="118"/>
        <end position="141"/>
    </location>
</feature>
<dbReference type="SUPFAM" id="SSF161098">
    <property type="entry name" value="MetI-like"/>
    <property type="match status" value="1"/>
</dbReference>
<dbReference type="PANTHER" id="PTHR30151:SF0">
    <property type="entry name" value="ABC TRANSPORTER PERMEASE PROTEIN MJ0413-RELATED"/>
    <property type="match status" value="1"/>
</dbReference>
<evidence type="ECO:0000256" key="3">
    <source>
        <dbReference type="ARBA" id="ARBA00022475"/>
    </source>
</evidence>
<protein>
    <submittedName>
        <fullName evidence="9">ABC transporter permease</fullName>
    </submittedName>
</protein>
<dbReference type="PANTHER" id="PTHR30151">
    <property type="entry name" value="ALKANE SULFONATE ABC TRANSPORTER-RELATED, MEMBRANE SUBUNIT"/>
    <property type="match status" value="1"/>
</dbReference>
<feature type="transmembrane region" description="Helical" evidence="7">
    <location>
        <begin position="240"/>
        <end position="264"/>
    </location>
</feature>
<keyword evidence="5 7" id="KW-1133">Transmembrane helix</keyword>
<dbReference type="InterPro" id="IPR000515">
    <property type="entry name" value="MetI-like"/>
</dbReference>
<feature type="transmembrane region" description="Helical" evidence="7">
    <location>
        <begin position="211"/>
        <end position="234"/>
    </location>
</feature>
<feature type="transmembrane region" description="Helical" evidence="7">
    <location>
        <begin position="50"/>
        <end position="67"/>
    </location>
</feature>
<keyword evidence="3" id="KW-1003">Cell membrane</keyword>
<keyword evidence="6 7" id="KW-0472">Membrane</keyword>
<feature type="transmembrane region" description="Helical" evidence="7">
    <location>
        <begin position="87"/>
        <end position="106"/>
    </location>
</feature>
<evidence type="ECO:0000256" key="2">
    <source>
        <dbReference type="ARBA" id="ARBA00022448"/>
    </source>
</evidence>
<evidence type="ECO:0000256" key="4">
    <source>
        <dbReference type="ARBA" id="ARBA00022692"/>
    </source>
</evidence>